<accession>A0A6A6U7V5</accession>
<gene>
    <name evidence="11" type="ORF">BT63DRAFT_457350</name>
</gene>
<evidence type="ECO:0000256" key="5">
    <source>
        <dbReference type="ARBA" id="ARBA00031395"/>
    </source>
</evidence>
<comment type="catalytic activity">
    <reaction evidence="6 8">
        <text>N(6)-[(R)-S(8)-aminomethyldihydrolipoyl]-L-lysyl-[protein] + (6S)-5,6,7,8-tetrahydrofolate = N(6)-[(R)-dihydrolipoyl]-L-lysyl-[protein] + (6R)-5,10-methylene-5,6,7,8-tetrahydrofolate + NH4(+)</text>
        <dbReference type="Rhea" id="RHEA:16945"/>
        <dbReference type="Rhea" id="RHEA-COMP:10475"/>
        <dbReference type="Rhea" id="RHEA-COMP:10492"/>
        <dbReference type="ChEBI" id="CHEBI:15636"/>
        <dbReference type="ChEBI" id="CHEBI:28938"/>
        <dbReference type="ChEBI" id="CHEBI:57453"/>
        <dbReference type="ChEBI" id="CHEBI:83100"/>
        <dbReference type="ChEBI" id="CHEBI:83143"/>
        <dbReference type="EC" id="2.1.2.10"/>
    </reaction>
</comment>
<evidence type="ECO:0000256" key="8">
    <source>
        <dbReference type="RuleBase" id="RU003981"/>
    </source>
</evidence>
<evidence type="ECO:0000259" key="9">
    <source>
        <dbReference type="Pfam" id="PF01571"/>
    </source>
</evidence>
<dbReference type="OrthoDB" id="10263536at2759"/>
<dbReference type="PIRSF" id="PIRSF006487">
    <property type="entry name" value="GcvT"/>
    <property type="match status" value="1"/>
</dbReference>
<keyword evidence="8" id="KW-0496">Mitochondrion</keyword>
<dbReference type="EMBL" id="MU004237">
    <property type="protein sequence ID" value="KAF2668050.1"/>
    <property type="molecule type" value="Genomic_DNA"/>
</dbReference>
<protein>
    <recommendedName>
        <fullName evidence="2 8">Aminomethyltransferase</fullName>
        <ecNumber evidence="2 8">2.1.2.10</ecNumber>
    </recommendedName>
    <alternativeName>
        <fullName evidence="5 8">Glycine cleavage system T protein</fullName>
    </alternativeName>
</protein>
<dbReference type="Gene3D" id="3.30.1360.120">
    <property type="entry name" value="Probable tRNA modification gtpase trme, domain 1"/>
    <property type="match status" value="1"/>
</dbReference>
<dbReference type="FunFam" id="3.30.70.1400:FF:000001">
    <property type="entry name" value="Aminomethyltransferase"/>
    <property type="match status" value="1"/>
</dbReference>
<dbReference type="InterPro" id="IPR013977">
    <property type="entry name" value="GcvT_C"/>
</dbReference>
<dbReference type="PANTHER" id="PTHR43757">
    <property type="entry name" value="AMINOMETHYLTRANSFERASE"/>
    <property type="match status" value="1"/>
</dbReference>
<evidence type="ECO:0000256" key="3">
    <source>
        <dbReference type="ARBA" id="ARBA00022576"/>
    </source>
</evidence>
<reference evidence="11" key="1">
    <citation type="journal article" date="2020" name="Stud. Mycol.">
        <title>101 Dothideomycetes genomes: a test case for predicting lifestyles and emergence of pathogens.</title>
        <authorList>
            <person name="Haridas S."/>
            <person name="Albert R."/>
            <person name="Binder M."/>
            <person name="Bloem J."/>
            <person name="Labutti K."/>
            <person name="Salamov A."/>
            <person name="Andreopoulos B."/>
            <person name="Baker S."/>
            <person name="Barry K."/>
            <person name="Bills G."/>
            <person name="Bluhm B."/>
            <person name="Cannon C."/>
            <person name="Castanera R."/>
            <person name="Culley D."/>
            <person name="Daum C."/>
            <person name="Ezra D."/>
            <person name="Gonzalez J."/>
            <person name="Henrissat B."/>
            <person name="Kuo A."/>
            <person name="Liang C."/>
            <person name="Lipzen A."/>
            <person name="Lutzoni F."/>
            <person name="Magnuson J."/>
            <person name="Mondo S."/>
            <person name="Nolan M."/>
            <person name="Ohm R."/>
            <person name="Pangilinan J."/>
            <person name="Park H.-J."/>
            <person name="Ramirez L."/>
            <person name="Alfaro M."/>
            <person name="Sun H."/>
            <person name="Tritt A."/>
            <person name="Yoshinaga Y."/>
            <person name="Zwiers L.-H."/>
            <person name="Turgeon B."/>
            <person name="Goodwin S."/>
            <person name="Spatafora J."/>
            <person name="Crous P."/>
            <person name="Grigoriev I."/>
        </authorList>
    </citation>
    <scope>NUCLEOTIDE SEQUENCE</scope>
    <source>
        <strain evidence="11">CBS 115976</strain>
    </source>
</reference>
<keyword evidence="8" id="KW-0809">Transit peptide</keyword>
<feature type="domain" description="GCVT N-terminal" evidence="9">
    <location>
        <begin position="75"/>
        <end position="356"/>
    </location>
</feature>
<dbReference type="GO" id="GO:0005960">
    <property type="term" value="C:glycine cleavage complex"/>
    <property type="evidence" value="ECO:0007669"/>
    <property type="project" value="InterPro"/>
</dbReference>
<dbReference type="Gene3D" id="2.40.30.110">
    <property type="entry name" value="Aminomethyltransferase beta-barrel domains"/>
    <property type="match status" value="1"/>
</dbReference>
<dbReference type="Pfam" id="PF01571">
    <property type="entry name" value="GCV_T"/>
    <property type="match status" value="1"/>
</dbReference>
<keyword evidence="4 8" id="KW-0808">Transferase</keyword>
<keyword evidence="12" id="KW-1185">Reference proteome</keyword>
<comment type="function">
    <text evidence="8">The glycine cleavage system catalyzes the degradation of glycine.</text>
</comment>
<sequence length="474" mass="51676">MKRAQSSSLRAFLCIRPAFRPLPRAAAVHQPIALRSNCPTFLRHSRVTQASLPLLSRRGFASTVTRYEDLKKTPLYDLHVQHGGKMVEFGGHSMPVQYSGQSIIDSSRWTREKASVFDVSHMTQHKFVGPKAAAFLESISPGPVSSLKPFQGTYSAFLNENAGIVDDTIITNITEAAPTFHVVTNAGNYENNLKYLQQELNKFTSKHGKDGVAWEVIQNTGLVALQGPMASDILQTLQPEHDFQPFDLDTLTFGNSKWLTFREPNGSDVTWSSLVARTGYTGEDGFELSIPHPEPAENTTQSFTETILSTGGTDRVRLAGLGARDALRLEAGLCLHGHDINDTTTPLQASLLWIIPKARRSADAGFNGADKLFGPNKIKEDPVLRRVGMVLEGRGPSAREGDKVYSDAEGTHEVGTITSGAPGPTLGKNIAMGYVQKDVGKAGVPCWIKVRGKLRAATFAKMPFVPAKYFKGKA</sequence>
<dbReference type="InterPro" id="IPR027266">
    <property type="entry name" value="TrmE/GcvT-like"/>
</dbReference>
<dbReference type="NCBIfam" id="TIGR00528">
    <property type="entry name" value="gcvT"/>
    <property type="match status" value="1"/>
</dbReference>
<dbReference type="GO" id="GO:0008483">
    <property type="term" value="F:transaminase activity"/>
    <property type="evidence" value="ECO:0007669"/>
    <property type="project" value="UniProtKB-KW"/>
</dbReference>
<dbReference type="SUPFAM" id="SSF101790">
    <property type="entry name" value="Aminomethyltransferase beta-barrel domain"/>
    <property type="match status" value="1"/>
</dbReference>
<keyword evidence="3 8" id="KW-0032">Aminotransferase</keyword>
<feature type="binding site" evidence="7">
    <location>
        <position position="287"/>
    </location>
    <ligand>
        <name>substrate</name>
    </ligand>
</feature>
<proteinExistence type="inferred from homology"/>
<dbReference type="GO" id="GO:0005739">
    <property type="term" value="C:mitochondrion"/>
    <property type="evidence" value="ECO:0007669"/>
    <property type="project" value="UniProtKB-SubCell"/>
</dbReference>
<evidence type="ECO:0000256" key="4">
    <source>
        <dbReference type="ARBA" id="ARBA00022679"/>
    </source>
</evidence>
<organism evidence="11 12">
    <name type="scientific">Microthyrium microscopicum</name>
    <dbReference type="NCBI Taxonomy" id="703497"/>
    <lineage>
        <taxon>Eukaryota</taxon>
        <taxon>Fungi</taxon>
        <taxon>Dikarya</taxon>
        <taxon>Ascomycota</taxon>
        <taxon>Pezizomycotina</taxon>
        <taxon>Dothideomycetes</taxon>
        <taxon>Dothideomycetes incertae sedis</taxon>
        <taxon>Microthyriales</taxon>
        <taxon>Microthyriaceae</taxon>
        <taxon>Microthyrium</taxon>
    </lineage>
</organism>
<comment type="similarity">
    <text evidence="1 8">Belongs to the GcvT family.</text>
</comment>
<evidence type="ECO:0000256" key="2">
    <source>
        <dbReference type="ARBA" id="ARBA00012616"/>
    </source>
</evidence>
<evidence type="ECO:0000256" key="6">
    <source>
        <dbReference type="ARBA" id="ARBA00047665"/>
    </source>
</evidence>
<dbReference type="Gene3D" id="3.30.70.1400">
    <property type="entry name" value="Aminomethyltransferase beta-barrel domains"/>
    <property type="match status" value="1"/>
</dbReference>
<evidence type="ECO:0000256" key="7">
    <source>
        <dbReference type="PIRSR" id="PIRSR006487-1"/>
    </source>
</evidence>
<dbReference type="AlphaFoldDB" id="A0A6A6U7V5"/>
<dbReference type="SUPFAM" id="SSF103025">
    <property type="entry name" value="Folate-binding domain"/>
    <property type="match status" value="1"/>
</dbReference>
<dbReference type="PANTHER" id="PTHR43757:SF2">
    <property type="entry name" value="AMINOMETHYLTRANSFERASE, MITOCHONDRIAL"/>
    <property type="match status" value="1"/>
</dbReference>
<evidence type="ECO:0000256" key="1">
    <source>
        <dbReference type="ARBA" id="ARBA00008609"/>
    </source>
</evidence>
<dbReference type="GO" id="GO:0004047">
    <property type="term" value="F:aminomethyltransferase activity"/>
    <property type="evidence" value="ECO:0007669"/>
    <property type="project" value="UniProtKB-EC"/>
</dbReference>
<dbReference type="Pfam" id="PF08669">
    <property type="entry name" value="GCV_T_C"/>
    <property type="match status" value="1"/>
</dbReference>
<dbReference type="Gene3D" id="4.10.1250.10">
    <property type="entry name" value="Aminomethyltransferase fragment"/>
    <property type="match status" value="1"/>
</dbReference>
<evidence type="ECO:0000259" key="10">
    <source>
        <dbReference type="Pfam" id="PF08669"/>
    </source>
</evidence>
<dbReference type="InterPro" id="IPR028896">
    <property type="entry name" value="GcvT/YgfZ/DmdA"/>
</dbReference>
<evidence type="ECO:0000313" key="11">
    <source>
        <dbReference type="EMBL" id="KAF2668050.1"/>
    </source>
</evidence>
<comment type="subcellular location">
    <subcellularLocation>
        <location evidence="8">Mitochondrion</location>
    </subcellularLocation>
</comment>
<evidence type="ECO:0000313" key="12">
    <source>
        <dbReference type="Proteomes" id="UP000799302"/>
    </source>
</evidence>
<comment type="subunit">
    <text evidence="8">The glycine cleavage system is composed of four proteins: P, T, L and H.</text>
</comment>
<dbReference type="InterPro" id="IPR029043">
    <property type="entry name" value="GcvT/YgfZ_C"/>
</dbReference>
<dbReference type="InterPro" id="IPR006222">
    <property type="entry name" value="GCVT_N"/>
</dbReference>
<dbReference type="Proteomes" id="UP000799302">
    <property type="component" value="Unassembled WGS sequence"/>
</dbReference>
<name>A0A6A6U7V5_9PEZI</name>
<feature type="domain" description="Aminomethyltransferase C-terminal" evidence="10">
    <location>
        <begin position="385"/>
        <end position="465"/>
    </location>
</feature>
<dbReference type="InterPro" id="IPR006223">
    <property type="entry name" value="GcvT"/>
</dbReference>
<dbReference type="EC" id="2.1.2.10" evidence="2 8"/>
<dbReference type="GO" id="GO:0006546">
    <property type="term" value="P:glycine catabolic process"/>
    <property type="evidence" value="ECO:0007669"/>
    <property type="project" value="InterPro"/>
</dbReference>